<evidence type="ECO:0000313" key="2">
    <source>
        <dbReference type="Proteomes" id="UP000728032"/>
    </source>
</evidence>
<dbReference type="Proteomes" id="UP000728032">
    <property type="component" value="Unassembled WGS sequence"/>
</dbReference>
<accession>A0A7R9M6K7</accession>
<dbReference type="EMBL" id="CAJPVJ010008150">
    <property type="protein sequence ID" value="CAG2171736.1"/>
    <property type="molecule type" value="Genomic_DNA"/>
</dbReference>
<keyword evidence="2" id="KW-1185">Reference proteome</keyword>
<sequence>TSVQWQNGQKADLDYEYKIKSSGDQFHHEMDAKLKAFGRELRHSGLLRLSRRDLDLKSRVLSDGSQVYEWDSQLSRDRQSRLAFETPAIVAKVAANAFSAPALMAIDISSPINRFQHKTDIEFVPKLSLLVKSDTKRDNRNLLNFQSHLSRTVPSHVMIVSEPIDGRFDLDLLSSDKKSALLDIKSARDDWKHNSVLNFAPKTAIEIKSKTEYKGKPLMSLDSQFATTQKKSFLSLDFPKHKSSLVMSADPIARSADLELVVDDLKHRSEAEMTPKVVKIVSKTDLKSLPIQSLDYHYNRVNGLHSMNSAFGQKYAFEAEGKHWMSAEDNTIEPFVRFGAKADAFDHNSKVTWNRKQSQILVESKSRRNGQNVFDLSSRLSRDPNTESTLRFVTPDYRSSLMATPSRAARLDYNCHHIDHVMTAEWPNSELSFESKTQLKDPSKRFYNLAAKHVLRESYVTFKSQPFDASAHYDRSPASPKWKVAFAGQPQSYYPYSHVTEVEANPRQQQYSIASRTERLANGGQKEPLLALNGRYNHFDAAIPSTLDVKFAQMGAKVKVQPFADRQRFLQVEAKHPKYSHVTDIQVDDKSVNIKSRTDGQNGRSIAKIDSYLTPISGQKSHFSLVTPKTSAQLEYEPNSRAKIEMNAISIPFEHKTEITAQKTGKGVKIVSKTQKSGRNVLSVDSEINYNENPSHLTIQSPLIDSQLAANPSQKWAKIAFKTQSIDHKSELKVNPNARQMDFWAKIAFKTQSIDHKSELKVNPNARQMDFASKTDYNSQILANLLAKIDAKDRNHRFDVEIPRFAVKTALDLTKRSALVDYRSKLVGRHVLASVAAKDQNGFHAELQWDADKDPNQKLVLDVSAARREGQSWTEKTLVSSVSAAYAGNTLRLESSMAENALIAGPHEWTLAYEPKYNPSRDSM</sequence>
<organism evidence="1">
    <name type="scientific">Oppiella nova</name>
    <dbReference type="NCBI Taxonomy" id="334625"/>
    <lineage>
        <taxon>Eukaryota</taxon>
        <taxon>Metazoa</taxon>
        <taxon>Ecdysozoa</taxon>
        <taxon>Arthropoda</taxon>
        <taxon>Chelicerata</taxon>
        <taxon>Arachnida</taxon>
        <taxon>Acari</taxon>
        <taxon>Acariformes</taxon>
        <taxon>Sarcoptiformes</taxon>
        <taxon>Oribatida</taxon>
        <taxon>Brachypylina</taxon>
        <taxon>Oppioidea</taxon>
        <taxon>Oppiidae</taxon>
        <taxon>Oppiella</taxon>
    </lineage>
</organism>
<feature type="non-terminal residue" evidence="1">
    <location>
        <position position="924"/>
    </location>
</feature>
<reference evidence="1" key="1">
    <citation type="submission" date="2020-11" db="EMBL/GenBank/DDBJ databases">
        <authorList>
            <person name="Tran Van P."/>
        </authorList>
    </citation>
    <scope>NUCLEOTIDE SEQUENCE</scope>
</reference>
<protein>
    <submittedName>
        <fullName evidence="1">Uncharacterized protein</fullName>
    </submittedName>
</protein>
<dbReference type="AlphaFoldDB" id="A0A7R9M6K7"/>
<dbReference type="EMBL" id="OC922975">
    <property type="protein sequence ID" value="CAD7654549.1"/>
    <property type="molecule type" value="Genomic_DNA"/>
</dbReference>
<gene>
    <name evidence="1" type="ORF">ONB1V03_LOCUS11196</name>
</gene>
<dbReference type="OrthoDB" id="6527116at2759"/>
<proteinExistence type="predicted"/>
<name>A0A7R9M6K7_9ACAR</name>
<evidence type="ECO:0000313" key="1">
    <source>
        <dbReference type="EMBL" id="CAD7654549.1"/>
    </source>
</evidence>